<dbReference type="InterPro" id="IPR033121">
    <property type="entry name" value="PEPTIDASE_A1"/>
</dbReference>
<dbReference type="PANTHER" id="PTHR13683">
    <property type="entry name" value="ASPARTYL PROTEASES"/>
    <property type="match status" value="1"/>
</dbReference>
<proteinExistence type="inferred from homology"/>
<dbReference type="CDD" id="cd05472">
    <property type="entry name" value="cnd41_like"/>
    <property type="match status" value="1"/>
</dbReference>
<dbReference type="EMBL" id="JAEACU010000006">
    <property type="protein sequence ID" value="KAH7523927.1"/>
    <property type="molecule type" value="Genomic_DNA"/>
</dbReference>
<dbReference type="InterPro" id="IPR032799">
    <property type="entry name" value="TAXi_C"/>
</dbReference>
<comment type="caution">
    <text evidence="10">The sequence shown here is derived from an EMBL/GenBank/DDBJ whole genome shotgun (WGS) entry which is preliminary data.</text>
</comment>
<reference evidence="10" key="1">
    <citation type="journal article" date="2021" name="Front. Plant Sci.">
        <title>Chromosome-Scale Genome Assembly for Chinese Sour Jujube and Insights Into Its Genome Evolution and Domestication Signature.</title>
        <authorList>
            <person name="Shen L.-Y."/>
            <person name="Luo H."/>
            <person name="Wang X.-L."/>
            <person name="Wang X.-M."/>
            <person name="Qiu X.-J."/>
            <person name="Liu H."/>
            <person name="Zhou S.-S."/>
            <person name="Jia K.-H."/>
            <person name="Nie S."/>
            <person name="Bao Y.-T."/>
            <person name="Zhang R.-G."/>
            <person name="Yun Q.-Z."/>
            <person name="Chai Y.-H."/>
            <person name="Lu J.-Y."/>
            <person name="Li Y."/>
            <person name="Zhao S.-W."/>
            <person name="Mao J.-F."/>
            <person name="Jia S.-G."/>
            <person name="Mao Y.-M."/>
        </authorList>
    </citation>
    <scope>NUCLEOTIDE SEQUENCE</scope>
    <source>
        <strain evidence="10">AT0</strain>
        <tissue evidence="10">Leaf</tissue>
    </source>
</reference>
<name>A0A978V7P2_ZIZJJ</name>
<dbReference type="Gene3D" id="2.40.70.10">
    <property type="entry name" value="Acid Proteases"/>
    <property type="match status" value="2"/>
</dbReference>
<dbReference type="Pfam" id="PF14541">
    <property type="entry name" value="TAXi_C"/>
    <property type="match status" value="1"/>
</dbReference>
<evidence type="ECO:0000256" key="2">
    <source>
        <dbReference type="ARBA" id="ARBA00022670"/>
    </source>
</evidence>
<evidence type="ECO:0000256" key="7">
    <source>
        <dbReference type="PIRSR" id="PIRSR601461-1"/>
    </source>
</evidence>
<dbReference type="SUPFAM" id="SSF50630">
    <property type="entry name" value="Acid proteases"/>
    <property type="match status" value="1"/>
</dbReference>
<dbReference type="InterPro" id="IPR033873">
    <property type="entry name" value="CND41-like"/>
</dbReference>
<feature type="chain" id="PRO_5037915414" description="Peptidase A1 domain-containing protein" evidence="8">
    <location>
        <begin position="27"/>
        <end position="481"/>
    </location>
</feature>
<feature type="active site" evidence="7">
    <location>
        <position position="358"/>
    </location>
</feature>
<dbReference type="FunFam" id="2.40.70.10:FF:000013">
    <property type="entry name" value="Aspartyl protease AED1"/>
    <property type="match status" value="1"/>
</dbReference>
<feature type="domain" description="Peptidase A1" evidence="9">
    <location>
        <begin position="136"/>
        <end position="477"/>
    </location>
</feature>
<dbReference type="PANTHER" id="PTHR13683:SF750">
    <property type="entry name" value="ASPARTYL PROTEASE AED1"/>
    <property type="match status" value="1"/>
</dbReference>
<dbReference type="InterPro" id="IPR001461">
    <property type="entry name" value="Aspartic_peptidase_A1"/>
</dbReference>
<evidence type="ECO:0000259" key="9">
    <source>
        <dbReference type="PROSITE" id="PS51767"/>
    </source>
</evidence>
<feature type="active site" evidence="7">
    <location>
        <position position="154"/>
    </location>
</feature>
<evidence type="ECO:0000313" key="11">
    <source>
        <dbReference type="Proteomes" id="UP000813462"/>
    </source>
</evidence>
<feature type="signal peptide" evidence="8">
    <location>
        <begin position="1"/>
        <end position="26"/>
    </location>
</feature>
<keyword evidence="2" id="KW-0645">Protease</keyword>
<evidence type="ECO:0000256" key="5">
    <source>
        <dbReference type="ARBA" id="ARBA00022801"/>
    </source>
</evidence>
<dbReference type="InterPro" id="IPR021109">
    <property type="entry name" value="Peptidase_aspartic_dom_sf"/>
</dbReference>
<evidence type="ECO:0000256" key="4">
    <source>
        <dbReference type="ARBA" id="ARBA00022750"/>
    </source>
</evidence>
<keyword evidence="6" id="KW-1015">Disulfide bond</keyword>
<dbReference type="Pfam" id="PF14543">
    <property type="entry name" value="TAXi_N"/>
    <property type="match status" value="1"/>
</dbReference>
<dbReference type="AlphaFoldDB" id="A0A978V7P2"/>
<dbReference type="PRINTS" id="PR00792">
    <property type="entry name" value="PEPSIN"/>
</dbReference>
<evidence type="ECO:0000313" key="10">
    <source>
        <dbReference type="EMBL" id="KAH7523927.1"/>
    </source>
</evidence>
<evidence type="ECO:0000256" key="8">
    <source>
        <dbReference type="SAM" id="SignalP"/>
    </source>
</evidence>
<keyword evidence="4" id="KW-0064">Aspartyl protease</keyword>
<comment type="similarity">
    <text evidence="1">Belongs to the peptidase A1 family.</text>
</comment>
<dbReference type="FunFam" id="2.40.70.10:FF:000021">
    <property type="entry name" value="Aspartyl protease AED1"/>
    <property type="match status" value="1"/>
</dbReference>
<gene>
    <name evidence="10" type="ORF">FEM48_Zijuj06G0064000</name>
</gene>
<keyword evidence="5" id="KW-0378">Hydrolase</keyword>
<protein>
    <recommendedName>
        <fullName evidence="9">Peptidase A1 domain-containing protein</fullName>
    </recommendedName>
</protein>
<accession>A0A978V7P2</accession>
<dbReference type="InterPro" id="IPR032861">
    <property type="entry name" value="TAXi_N"/>
</dbReference>
<evidence type="ECO:0000256" key="3">
    <source>
        <dbReference type="ARBA" id="ARBA00022729"/>
    </source>
</evidence>
<evidence type="ECO:0000256" key="1">
    <source>
        <dbReference type="ARBA" id="ARBA00007447"/>
    </source>
</evidence>
<dbReference type="PROSITE" id="PS51767">
    <property type="entry name" value="PEPTIDASE_A1"/>
    <property type="match status" value="1"/>
</dbReference>
<dbReference type="GO" id="GO:0006508">
    <property type="term" value="P:proteolysis"/>
    <property type="evidence" value="ECO:0007669"/>
    <property type="project" value="UniProtKB-KW"/>
</dbReference>
<dbReference type="GO" id="GO:0004190">
    <property type="term" value="F:aspartic-type endopeptidase activity"/>
    <property type="evidence" value="ECO:0007669"/>
    <property type="project" value="UniProtKB-KW"/>
</dbReference>
<evidence type="ECO:0000256" key="6">
    <source>
        <dbReference type="ARBA" id="ARBA00023157"/>
    </source>
</evidence>
<dbReference type="OrthoDB" id="2747330at2759"/>
<keyword evidence="3 8" id="KW-0732">Signal</keyword>
<organism evidence="10 11">
    <name type="scientific">Ziziphus jujuba var. spinosa</name>
    <dbReference type="NCBI Taxonomy" id="714518"/>
    <lineage>
        <taxon>Eukaryota</taxon>
        <taxon>Viridiplantae</taxon>
        <taxon>Streptophyta</taxon>
        <taxon>Embryophyta</taxon>
        <taxon>Tracheophyta</taxon>
        <taxon>Spermatophyta</taxon>
        <taxon>Magnoliopsida</taxon>
        <taxon>eudicotyledons</taxon>
        <taxon>Gunneridae</taxon>
        <taxon>Pentapetalae</taxon>
        <taxon>rosids</taxon>
        <taxon>fabids</taxon>
        <taxon>Rosales</taxon>
        <taxon>Rhamnaceae</taxon>
        <taxon>Paliureae</taxon>
        <taxon>Ziziphus</taxon>
    </lineage>
</organism>
<sequence length="481" mass="52329">MASSPFLSYLLFGSLLYLSCLNNVFCLEKSFGFEEKVTSQTLHTVQLLSLLPSTICSHSTKVENNKRSVVKVVEKHGPCSQLYKDETTRAPTPAEILEQDQDRVNSIQSRLSKKPIETDATTIPAKSGEPIGSGNYIVTVGLGTPKRDLSLAFDTGSDITWTQCLPCNATSCYPQKEPLFDPTKSTSYSNISCTASEQCSQLTSSTPTRCSSITSTCIYGIQYGDKSFSIGYLSKERITLSPSDVFNDFLFGCGRNNQGLFRGIAGLLGLGRDKISLVEQTAQKYNRIFSYCLPPTSSSTGYLTFGKEDKPASDIKYTPLTTLSQGDSFYGLQLQGISVGGSQVPIPASVFSSGTVIDSGTVITRLPATAYSAFRSEFRQQMKDYKLITVTPNFLLDTCYDFSGHAEVKIPKISFLFGGGTMVDLDVTGILVVLSKSQICLAFAGNKDDSDIAIFGNVQQKRFEVVYDIVGVRIGFRSAAC</sequence>
<dbReference type="Proteomes" id="UP000813462">
    <property type="component" value="Unassembled WGS sequence"/>
</dbReference>